<dbReference type="Pfam" id="PF19051">
    <property type="entry name" value="GFO_IDH_MocA_C2"/>
    <property type="match status" value="1"/>
</dbReference>
<dbReference type="Pfam" id="PF01408">
    <property type="entry name" value="GFO_IDH_MocA"/>
    <property type="match status" value="1"/>
</dbReference>
<organism evidence="3 4">
    <name type="scientific">Flectobacillus longus</name>
    <dbReference type="NCBI Taxonomy" id="2984207"/>
    <lineage>
        <taxon>Bacteria</taxon>
        <taxon>Pseudomonadati</taxon>
        <taxon>Bacteroidota</taxon>
        <taxon>Cytophagia</taxon>
        <taxon>Cytophagales</taxon>
        <taxon>Flectobacillaceae</taxon>
        <taxon>Flectobacillus</taxon>
    </lineage>
</organism>
<comment type="caution">
    <text evidence="3">The sequence shown here is derived from an EMBL/GenBank/DDBJ whole genome shotgun (WGS) entry which is preliminary data.</text>
</comment>
<dbReference type="InterPro" id="IPR000683">
    <property type="entry name" value="Gfo/Idh/MocA-like_OxRdtase_N"/>
</dbReference>
<dbReference type="Proteomes" id="UP001236569">
    <property type="component" value="Unassembled WGS sequence"/>
</dbReference>
<dbReference type="SUPFAM" id="SSF55347">
    <property type="entry name" value="Glyceraldehyde-3-phosphate dehydrogenase-like, C-terminal domain"/>
    <property type="match status" value="1"/>
</dbReference>
<gene>
    <name evidence="3" type="ORF">QM480_05850</name>
</gene>
<feature type="domain" description="Gfo/Idh/MocA-like oxidoreductase N-terminal" evidence="1">
    <location>
        <begin position="48"/>
        <end position="167"/>
    </location>
</feature>
<evidence type="ECO:0000313" key="3">
    <source>
        <dbReference type="EMBL" id="MDI9863836.1"/>
    </source>
</evidence>
<dbReference type="PANTHER" id="PTHR43818:SF10">
    <property type="entry name" value="NADH-DEPENDENT DEHYDROGENASE-RELATED"/>
    <property type="match status" value="1"/>
</dbReference>
<accession>A0ABT6YJS2</accession>
<dbReference type="RefSeq" id="WP_283369083.1">
    <property type="nucleotide sequence ID" value="NZ_JASHID010000003.1"/>
</dbReference>
<dbReference type="Gene3D" id="3.30.360.10">
    <property type="entry name" value="Dihydrodipicolinate Reductase, domain 2"/>
    <property type="match status" value="1"/>
</dbReference>
<evidence type="ECO:0000259" key="2">
    <source>
        <dbReference type="Pfam" id="PF19051"/>
    </source>
</evidence>
<name>A0ABT6YJS2_9BACT</name>
<dbReference type="InterPro" id="IPR036291">
    <property type="entry name" value="NAD(P)-bd_dom_sf"/>
</dbReference>
<dbReference type="CDD" id="cd02440">
    <property type="entry name" value="AdoMet_MTases"/>
    <property type="match status" value="1"/>
</dbReference>
<dbReference type="Gene3D" id="3.40.50.720">
    <property type="entry name" value="NAD(P)-binding Rossmann-like Domain"/>
    <property type="match status" value="1"/>
</dbReference>
<protein>
    <submittedName>
        <fullName evidence="3">Gfo/Idh/MocA family oxidoreductase</fullName>
    </submittedName>
</protein>
<proteinExistence type="predicted"/>
<dbReference type="SUPFAM" id="SSF51735">
    <property type="entry name" value="NAD(P)-binding Rossmann-fold domains"/>
    <property type="match status" value="1"/>
</dbReference>
<dbReference type="PANTHER" id="PTHR43818">
    <property type="entry name" value="BCDNA.GH03377"/>
    <property type="match status" value="1"/>
</dbReference>
<evidence type="ECO:0000313" key="4">
    <source>
        <dbReference type="Proteomes" id="UP001236569"/>
    </source>
</evidence>
<sequence length="504" mass="56777">MDTTTEKKLTNRRDFVRQTSSALFGLTIVPSTVISGLGHVTPSDKLHLAAIGCGGEGAADIDAHTKNPKKNVVISHLCDVDDRMANPMRKRFPKAHFFHDWREMFEKEHKSFDAVTVAIPDHNHAIVGLGAMQLGKHLYLQKPLSHDIHEARILTEASKKYKIVAQMGDQGASSEGLQTLREWIEAGILGDIEKVYCWTDRPVWPQGIAWPKKAAKIPKELRWDLWLGTAKNVNYIDNLVPFNWRGWWDFGTGALGDMGCHIIGPPFKLLELGYPTEVSGSASTVYNGIFKEGIYPESGPVSSSLKFTYEQKNGKKLELYWMDGGITPERPIELDSKENMNDVMGDFTKLNDFEGATLFVGTKGKAACGWGGRSPILLPLSRNEEVHVPKKYPRVVGDMDGHYWQWIDACIAGYGKNELSSPFEGYAGPLTETVLMGNLILRSFNIRQKVKRNDPVYGDMEAFTFPGRYINYKWDGANMRITNFEAANQFIKREYRKGWNELKL</sequence>
<evidence type="ECO:0000259" key="1">
    <source>
        <dbReference type="Pfam" id="PF01408"/>
    </source>
</evidence>
<dbReference type="InterPro" id="IPR043906">
    <property type="entry name" value="Gfo/Idh/MocA_OxRdtase_bact_C"/>
</dbReference>
<dbReference type="InterPro" id="IPR050463">
    <property type="entry name" value="Gfo/Idh/MocA_oxidrdct_glycsds"/>
</dbReference>
<reference evidence="3 4" key="1">
    <citation type="submission" date="2023-05" db="EMBL/GenBank/DDBJ databases">
        <title>Novel species of genus Flectobacillus isolated from stream in China.</title>
        <authorList>
            <person name="Lu H."/>
        </authorList>
    </citation>
    <scope>NUCLEOTIDE SEQUENCE [LARGE SCALE GENOMIC DNA]</scope>
    <source>
        <strain evidence="3 4">DC10W</strain>
    </source>
</reference>
<feature type="domain" description="Gfo/Idh/MocA-like oxidoreductase bacterial type C-terminal" evidence="2">
    <location>
        <begin position="213"/>
        <end position="267"/>
    </location>
</feature>
<dbReference type="EMBL" id="JASHID010000003">
    <property type="protein sequence ID" value="MDI9863836.1"/>
    <property type="molecule type" value="Genomic_DNA"/>
</dbReference>
<keyword evidence="4" id="KW-1185">Reference proteome</keyword>